<evidence type="ECO:0000313" key="1">
    <source>
        <dbReference type="EMBL" id="AKK02190.1"/>
    </source>
</evidence>
<evidence type="ECO:0000313" key="2">
    <source>
        <dbReference type="Proteomes" id="UP000035368"/>
    </source>
</evidence>
<sequence length="73" mass="8367">MKLTSAPAHPTPLDYTFPTLSASHTSQALAEASSLWRYNTDTFNHQRRTLFDELAEFIRFARHLDASIFGRLQ</sequence>
<keyword evidence="2" id="KW-1185">Reference proteome</keyword>
<dbReference type="EMBL" id="CP011541">
    <property type="protein sequence ID" value="AKK02190.1"/>
    <property type="molecule type" value="Genomic_DNA"/>
</dbReference>
<accession>A0A0G3GNS2</accession>
<organism evidence="1 2">
    <name type="scientific">Corynebacterium epidermidicanis</name>
    <dbReference type="NCBI Taxonomy" id="1050174"/>
    <lineage>
        <taxon>Bacteria</taxon>
        <taxon>Bacillati</taxon>
        <taxon>Actinomycetota</taxon>
        <taxon>Actinomycetes</taxon>
        <taxon>Mycobacteriales</taxon>
        <taxon>Corynebacteriaceae</taxon>
        <taxon>Corynebacterium</taxon>
    </lineage>
</organism>
<dbReference type="RefSeq" id="WP_047239452.1">
    <property type="nucleotide sequence ID" value="NZ_CP011541.1"/>
</dbReference>
<protein>
    <submittedName>
        <fullName evidence="1">Uncharacterized protein</fullName>
    </submittedName>
</protein>
<proteinExistence type="predicted"/>
<dbReference type="STRING" id="1050174.CEPID_01525"/>
<dbReference type="Proteomes" id="UP000035368">
    <property type="component" value="Chromosome"/>
</dbReference>
<name>A0A0G3GNS2_9CORY</name>
<gene>
    <name evidence="1" type="ORF">CEPID_01525</name>
</gene>
<reference evidence="1 2" key="1">
    <citation type="submission" date="2015-05" db="EMBL/GenBank/DDBJ databases">
        <title>Complete genome sequence of Corynebacterium epidermidicanis DSM 45586, isolated from the skin of a dog suffering from pruritus.</title>
        <authorList>
            <person name="Ruckert C."/>
            <person name="Albersmeier A."/>
            <person name="Winkler A."/>
            <person name="Tauch A."/>
        </authorList>
    </citation>
    <scope>NUCLEOTIDE SEQUENCE [LARGE SCALE GENOMIC DNA]</scope>
    <source>
        <strain evidence="1 2">DSM 45586</strain>
    </source>
</reference>
<dbReference type="KEGG" id="cei:CEPID_01525"/>
<dbReference type="AlphaFoldDB" id="A0A0G3GNS2"/>
<dbReference type="PATRIC" id="fig|1050174.4.peg.310"/>